<dbReference type="AlphaFoldDB" id="A0AAX4HPS9"/>
<evidence type="ECO:0000313" key="2">
    <source>
        <dbReference type="EMBL" id="WPU65324.1"/>
    </source>
</evidence>
<evidence type="ECO:0000313" key="3">
    <source>
        <dbReference type="Proteomes" id="UP001324634"/>
    </source>
</evidence>
<gene>
    <name evidence="2" type="ORF">SOO65_01025</name>
</gene>
<dbReference type="Proteomes" id="UP001324634">
    <property type="component" value="Chromosome"/>
</dbReference>
<proteinExistence type="predicted"/>
<feature type="domain" description="BFD-like [2Fe-2S]-binding" evidence="1">
    <location>
        <begin position="58"/>
        <end position="98"/>
    </location>
</feature>
<dbReference type="Pfam" id="PF04324">
    <property type="entry name" value="Fer2_BFD"/>
    <property type="match status" value="1"/>
</dbReference>
<accession>A0AAX4HPS9</accession>
<protein>
    <submittedName>
        <fullName evidence="2">(2Fe-2S)-binding protein</fullName>
    </submittedName>
</protein>
<dbReference type="KEGG" id="psti:SOO65_01025"/>
<keyword evidence="3" id="KW-1185">Reference proteome</keyword>
<dbReference type="EMBL" id="CP139487">
    <property type="protein sequence ID" value="WPU65324.1"/>
    <property type="molecule type" value="Genomic_DNA"/>
</dbReference>
<organism evidence="2 3">
    <name type="scientific">Peredibacter starrii</name>
    <dbReference type="NCBI Taxonomy" id="28202"/>
    <lineage>
        <taxon>Bacteria</taxon>
        <taxon>Pseudomonadati</taxon>
        <taxon>Bdellovibrionota</taxon>
        <taxon>Bacteriovoracia</taxon>
        <taxon>Bacteriovoracales</taxon>
        <taxon>Bacteriovoracaceae</taxon>
        <taxon>Peredibacter</taxon>
    </lineage>
</organism>
<evidence type="ECO:0000259" key="1">
    <source>
        <dbReference type="Pfam" id="PF04324"/>
    </source>
</evidence>
<sequence length="108" mass="12493">MDFDPGPRYKSAARLRMKDVGFCGTANRVKMDKEFLRLIENVDELVPRPVEKLDDDTLICECFCVSVKDIRDVCTDHVDLDLLQDQFQMGQGCQSCLKRKDSWISKIF</sequence>
<dbReference type="RefSeq" id="WP_321395571.1">
    <property type="nucleotide sequence ID" value="NZ_CP139487.1"/>
</dbReference>
<reference evidence="2 3" key="1">
    <citation type="submission" date="2023-11" db="EMBL/GenBank/DDBJ databases">
        <title>Peredibacter starrii A3.12.</title>
        <authorList>
            <person name="Mitchell R.J."/>
        </authorList>
    </citation>
    <scope>NUCLEOTIDE SEQUENCE [LARGE SCALE GENOMIC DNA]</scope>
    <source>
        <strain evidence="2 3">A3.12</strain>
    </source>
</reference>
<name>A0AAX4HPS9_9BACT</name>
<dbReference type="InterPro" id="IPR007419">
    <property type="entry name" value="BFD-like_2Fe2S-bd_dom"/>
</dbReference>